<dbReference type="InterPro" id="IPR051316">
    <property type="entry name" value="Zinc-reg_GTPase_activator"/>
</dbReference>
<feature type="domain" description="CobW/HypB/UreG nucleotide-binding" evidence="1">
    <location>
        <begin position="6"/>
        <end position="169"/>
    </location>
</feature>
<dbReference type="GO" id="GO:0005737">
    <property type="term" value="C:cytoplasm"/>
    <property type="evidence" value="ECO:0007669"/>
    <property type="project" value="TreeGrafter"/>
</dbReference>
<organism evidence="2">
    <name type="scientific">bioreactor metagenome</name>
    <dbReference type="NCBI Taxonomy" id="1076179"/>
    <lineage>
        <taxon>unclassified sequences</taxon>
        <taxon>metagenomes</taxon>
        <taxon>ecological metagenomes</taxon>
    </lineage>
</organism>
<dbReference type="InterPro" id="IPR003495">
    <property type="entry name" value="CobW/HypB/UreG_nucleotide-bd"/>
</dbReference>
<reference evidence="2" key="1">
    <citation type="submission" date="2019-08" db="EMBL/GenBank/DDBJ databases">
        <authorList>
            <person name="Kucharzyk K."/>
            <person name="Murdoch R.W."/>
            <person name="Higgins S."/>
            <person name="Loffler F."/>
        </authorList>
    </citation>
    <scope>NUCLEOTIDE SEQUENCE</scope>
</reference>
<dbReference type="PANTHER" id="PTHR13748">
    <property type="entry name" value="COBW-RELATED"/>
    <property type="match status" value="1"/>
</dbReference>
<name>A0A644WY32_9ZZZZ</name>
<proteinExistence type="predicted"/>
<dbReference type="InterPro" id="IPR027417">
    <property type="entry name" value="P-loop_NTPase"/>
</dbReference>
<dbReference type="Pfam" id="PF02492">
    <property type="entry name" value="cobW"/>
    <property type="match status" value="1"/>
</dbReference>
<dbReference type="AlphaFoldDB" id="A0A644WY32"/>
<dbReference type="Gene3D" id="3.40.50.300">
    <property type="entry name" value="P-loop containing nucleotide triphosphate hydrolases"/>
    <property type="match status" value="1"/>
</dbReference>
<dbReference type="EMBL" id="VSSQ01001493">
    <property type="protein sequence ID" value="MPM08816.1"/>
    <property type="molecule type" value="Genomic_DNA"/>
</dbReference>
<gene>
    <name evidence="2" type="ORF">SDC9_55132</name>
</gene>
<evidence type="ECO:0000313" key="2">
    <source>
        <dbReference type="EMBL" id="MPM08816.1"/>
    </source>
</evidence>
<accession>A0A644WY32</accession>
<dbReference type="PANTHER" id="PTHR13748:SF62">
    <property type="entry name" value="COBW DOMAIN-CONTAINING PROTEIN"/>
    <property type="match status" value="1"/>
</dbReference>
<sequence>MKKKVPLYIVSGFLGSGKTTFLKNILEVLGAKTSISVIQSEFPISSFDSGFKELTSVPFTLLELNRGSSNPVQLSKDHAGKIAAFLESSNPGIIFLEASGLAKLREILAILSTPPLDSVLYLAATIIIIDASRFEHEVTFLKNIHQQVKAADIVLVNKYEKLNRLESPEVIVKSYNYNKIIGWIKDINPDCKIYPSLYSRIPLEVIDSFLKSV</sequence>
<dbReference type="SUPFAM" id="SSF52540">
    <property type="entry name" value="P-loop containing nucleoside triphosphate hydrolases"/>
    <property type="match status" value="1"/>
</dbReference>
<evidence type="ECO:0000259" key="1">
    <source>
        <dbReference type="Pfam" id="PF02492"/>
    </source>
</evidence>
<comment type="caution">
    <text evidence="2">The sequence shown here is derived from an EMBL/GenBank/DDBJ whole genome shotgun (WGS) entry which is preliminary data.</text>
</comment>
<protein>
    <recommendedName>
        <fullName evidence="1">CobW/HypB/UreG nucleotide-binding domain-containing protein</fullName>
    </recommendedName>
</protein>